<dbReference type="InterPro" id="IPR003653">
    <property type="entry name" value="Peptidase_C48_C"/>
</dbReference>
<evidence type="ECO:0000259" key="5">
    <source>
        <dbReference type="PROSITE" id="PS50600"/>
    </source>
</evidence>
<feature type="region of interest" description="Disordered" evidence="4">
    <location>
        <begin position="441"/>
        <end position="468"/>
    </location>
</feature>
<dbReference type="PROSITE" id="PS50600">
    <property type="entry name" value="ULP_PROTEASE"/>
    <property type="match status" value="1"/>
</dbReference>
<feature type="domain" description="Ubiquitin-like protease family profile" evidence="5">
    <location>
        <begin position="202"/>
        <end position="369"/>
    </location>
</feature>
<dbReference type="GO" id="GO:0019783">
    <property type="term" value="F:ubiquitin-like protein peptidase activity"/>
    <property type="evidence" value="ECO:0007669"/>
    <property type="project" value="UniProtKB-ARBA"/>
</dbReference>
<dbReference type="EMBL" id="KN818290">
    <property type="protein sequence ID" value="KIL60986.1"/>
    <property type="molecule type" value="Genomic_DNA"/>
</dbReference>
<dbReference type="InterPro" id="IPR038765">
    <property type="entry name" value="Papain-like_cys_pep_sf"/>
</dbReference>
<evidence type="ECO:0000256" key="4">
    <source>
        <dbReference type="SAM" id="MobiDB-lite"/>
    </source>
</evidence>
<evidence type="ECO:0000313" key="7">
    <source>
        <dbReference type="Proteomes" id="UP000054549"/>
    </source>
</evidence>
<keyword evidence="7" id="KW-1185">Reference proteome</keyword>
<evidence type="ECO:0000256" key="2">
    <source>
        <dbReference type="ARBA" id="ARBA00022670"/>
    </source>
</evidence>
<evidence type="ECO:0000313" key="6">
    <source>
        <dbReference type="EMBL" id="KIL60986.1"/>
    </source>
</evidence>
<protein>
    <recommendedName>
        <fullName evidence="5">Ubiquitin-like protease family profile domain-containing protein</fullName>
    </recommendedName>
</protein>
<organism evidence="6 7">
    <name type="scientific">Amanita muscaria (strain Koide BX008)</name>
    <dbReference type="NCBI Taxonomy" id="946122"/>
    <lineage>
        <taxon>Eukaryota</taxon>
        <taxon>Fungi</taxon>
        <taxon>Dikarya</taxon>
        <taxon>Basidiomycota</taxon>
        <taxon>Agaricomycotina</taxon>
        <taxon>Agaricomycetes</taxon>
        <taxon>Agaricomycetidae</taxon>
        <taxon>Agaricales</taxon>
        <taxon>Pluteineae</taxon>
        <taxon>Amanitaceae</taxon>
        <taxon>Amanita</taxon>
    </lineage>
</organism>
<proteinExistence type="inferred from homology"/>
<dbReference type="SUPFAM" id="SSF54001">
    <property type="entry name" value="Cysteine proteinases"/>
    <property type="match status" value="1"/>
</dbReference>
<name>A0A0C2WW06_AMAMK</name>
<dbReference type="Proteomes" id="UP000054549">
    <property type="component" value="Unassembled WGS sequence"/>
</dbReference>
<feature type="region of interest" description="Disordered" evidence="4">
    <location>
        <begin position="505"/>
        <end position="526"/>
    </location>
</feature>
<dbReference type="GO" id="GO:0006508">
    <property type="term" value="P:proteolysis"/>
    <property type="evidence" value="ECO:0007669"/>
    <property type="project" value="UniProtKB-KW"/>
</dbReference>
<dbReference type="Pfam" id="PF02902">
    <property type="entry name" value="Peptidase_C48"/>
    <property type="match status" value="1"/>
</dbReference>
<dbReference type="InParanoid" id="A0A0C2WW06"/>
<dbReference type="HOGENOM" id="CLU_238224_0_0_1"/>
<dbReference type="STRING" id="946122.A0A0C2WW06"/>
<sequence length="1683" mass="190131">MEKPLDLDALPTMEATDWIGVGKKYNPSTIPLHVLFEKQNQLTVPDSHSNDFPSPTLPVKHFVELSLSIQSTEIISLSSKLWFSKDSPHNDIRCLANRPIPSCDFLKALADQFGQAWFDGAQSIIDWRYNDGRERFPLWALGYWQKMAEEAEKQTLWKRSCRWLQTESAKRHKTEEIPHLIATAQETLDHLGWNVSLQYQHGAVFSSTLSALLSTAWLNDEHINMMVEELTGRLKKIPDLGSRIIIAPLAFALQINSAAKRKTYTKQDAPLLYRYQQLVLAGVHQIYFPLNVNGNHWIAGIVDLEKRFVGYGDPLSGECGAPTKFMRNLQKWLNAIGVNCTIQGDCLNHGIQDDWFSCGIILANTISHAVFGDTLWTPQRAVSARIQWFLTLAQDMRSRTKAFRVFLSIGDLLNPVVAADSDSGSEDDYADLDYEDTNCASEQNHSVRSDIAGDVNMTQPRPTDHVPEENHPHLLYPSPCPPCRDGDTKSEQNGRPTLYSLLLQTPKKRPHTPSVSSVSGNPATKKLALGDSRSAAASRTLRQKLRSGEFEVDDAKLARWKEKCRTMDPDVEFDSKTFGTRHSKCGQFIKVKEPYDVKRFSEHVSRCTPESRQKKAAAGAPSLWKLGQQLGWKVIPSTNKTGTSQTTASLTHGPVALQGKDSRPLTYPCPGLTDLDDPRIPIYLRRTGFEGGGARSLTAIAKERYGLPFNELETQLKKIVDDVQRHEHQWHNDHQNRRVFATKCKQTVATPPLLNGRAYPCTACVEVLRSKHFRAVLCKPLPTDKNYIFTNHRFRSKAMGEIYARVIGLREIIESPDPLTTPCIRYAQGVLSGQYDNKVFAGLVEAMVMKMDREANGRGMQNFQHPPAWDELCHIIKIHSPRAYRALCEHLPARSERGFQTREARQPSFPMEICDLTFQNVVDHLGALRYTGPVNLSCDDTKLFSTVRLYWDAKQEAHFLVGFAGGPYRVADPNQVRAILETEQLQKATKIRLWCITVPVPKMTPIIVAALPITNNLDAHSLLSYLEKILHGLIDRHVQIISYACDGTEVERSIQKLLVANSERKITYTIKNPRPDAPDISISIAVIHGQPICMIQDSKHALKTFRNNLFSGARLLTMGNYTAIFQRIKNLAFEQGSPLYKCDVDKLDRQDDNAATRLFSAEVLKYLTDHHPDHLGEIVFLFIFGELIDAYQNRSLTHTERLKMVLRARYFLDAWEAFLSLSNYAKKQYFLSREAADIARIIIEGYVALVIIHRDHLPEIVPLLPWLHSSEVCEHIFGEARQNVKDFTYLDFVYMVPKLYVKTRQAIFRSLAADPKARASGYSHTYFDHTNMDLRALAAFPSDDDINTAAEMAAQEVESLISLLGITPRLLYHLQSSTGPILPSVRTLLSTSSLDDAQGSSKNQEQESDLVDEFEDHDEWISEAQELQILLEKGEDIRVSRSREQEEQMANLTCAALALTADEMMNSQGMANVDEEERQAILSEEAEQLRKYYWDTTLTELPAVQIADERSKVLGMGESSVTDLDYTALVEMRRRHQTHQAALGIRTRKMPKVAEDSTTNVKRQIIRRMHEVLKEQEERPIGTGYERVARWTHNETQLTGNAANAAATAVVTARRAAKRRSGIFEKVGIPRLTDVQEARVTVLRPLRIDDYGILFTDHGLMIGKGETICSSSPYSILRHNSLP</sequence>
<evidence type="ECO:0000256" key="3">
    <source>
        <dbReference type="ARBA" id="ARBA00022801"/>
    </source>
</evidence>
<dbReference type="OrthoDB" id="73076at2759"/>
<keyword evidence="3" id="KW-0378">Hydrolase</keyword>
<evidence type="ECO:0000256" key="1">
    <source>
        <dbReference type="ARBA" id="ARBA00005234"/>
    </source>
</evidence>
<accession>A0A0C2WW06</accession>
<gene>
    <name evidence="6" type="ORF">M378DRAFT_1060074</name>
</gene>
<reference evidence="6 7" key="1">
    <citation type="submission" date="2014-04" db="EMBL/GenBank/DDBJ databases">
        <title>Evolutionary Origins and Diversification of the Mycorrhizal Mutualists.</title>
        <authorList>
            <consortium name="DOE Joint Genome Institute"/>
            <consortium name="Mycorrhizal Genomics Consortium"/>
            <person name="Kohler A."/>
            <person name="Kuo A."/>
            <person name="Nagy L.G."/>
            <person name="Floudas D."/>
            <person name="Copeland A."/>
            <person name="Barry K.W."/>
            <person name="Cichocki N."/>
            <person name="Veneault-Fourrey C."/>
            <person name="LaButti K."/>
            <person name="Lindquist E.A."/>
            <person name="Lipzen A."/>
            <person name="Lundell T."/>
            <person name="Morin E."/>
            <person name="Murat C."/>
            <person name="Riley R."/>
            <person name="Ohm R."/>
            <person name="Sun H."/>
            <person name="Tunlid A."/>
            <person name="Henrissat B."/>
            <person name="Grigoriev I.V."/>
            <person name="Hibbett D.S."/>
            <person name="Martin F."/>
        </authorList>
    </citation>
    <scope>NUCLEOTIDE SEQUENCE [LARGE SCALE GENOMIC DNA]</scope>
    <source>
        <strain evidence="6 7">Koide BX008</strain>
    </source>
</reference>
<dbReference type="GO" id="GO:0008234">
    <property type="term" value="F:cysteine-type peptidase activity"/>
    <property type="evidence" value="ECO:0007669"/>
    <property type="project" value="InterPro"/>
</dbReference>
<comment type="similarity">
    <text evidence="1">Belongs to the peptidase C48 family.</text>
</comment>
<keyword evidence="2" id="KW-0645">Protease</keyword>
<feature type="compositionally biased region" description="Polar residues" evidence="4">
    <location>
        <begin position="513"/>
        <end position="522"/>
    </location>
</feature>
<dbReference type="Gene3D" id="3.40.395.10">
    <property type="entry name" value="Adenoviral Proteinase, Chain A"/>
    <property type="match status" value="1"/>
</dbReference>